<organism evidence="2 3">
    <name type="scientific">Eumeta variegata</name>
    <name type="common">Bagworm moth</name>
    <name type="synonym">Eumeta japonica</name>
    <dbReference type="NCBI Taxonomy" id="151549"/>
    <lineage>
        <taxon>Eukaryota</taxon>
        <taxon>Metazoa</taxon>
        <taxon>Ecdysozoa</taxon>
        <taxon>Arthropoda</taxon>
        <taxon>Hexapoda</taxon>
        <taxon>Insecta</taxon>
        <taxon>Pterygota</taxon>
        <taxon>Neoptera</taxon>
        <taxon>Endopterygota</taxon>
        <taxon>Lepidoptera</taxon>
        <taxon>Glossata</taxon>
        <taxon>Ditrysia</taxon>
        <taxon>Tineoidea</taxon>
        <taxon>Psychidae</taxon>
        <taxon>Oiketicinae</taxon>
        <taxon>Eumeta</taxon>
    </lineage>
</organism>
<reference evidence="2 3" key="1">
    <citation type="journal article" date="2019" name="Commun. Biol.">
        <title>The bagworm genome reveals a unique fibroin gene that provides high tensile strength.</title>
        <authorList>
            <person name="Kono N."/>
            <person name="Nakamura H."/>
            <person name="Ohtoshi R."/>
            <person name="Tomita M."/>
            <person name="Numata K."/>
            <person name="Arakawa K."/>
        </authorList>
    </citation>
    <scope>NUCLEOTIDE SEQUENCE [LARGE SCALE GENOMIC DNA]</scope>
</reference>
<comment type="caution">
    <text evidence="2">The sequence shown here is derived from an EMBL/GenBank/DDBJ whole genome shotgun (WGS) entry which is preliminary data.</text>
</comment>
<dbReference type="Proteomes" id="UP000299102">
    <property type="component" value="Unassembled WGS sequence"/>
</dbReference>
<dbReference type="AlphaFoldDB" id="A0A4C1YU46"/>
<proteinExistence type="predicted"/>
<gene>
    <name evidence="2" type="ORF">EVAR_99204_1</name>
</gene>
<name>A0A4C1YU46_EUMVA</name>
<keyword evidence="3" id="KW-1185">Reference proteome</keyword>
<feature type="region of interest" description="Disordered" evidence="1">
    <location>
        <begin position="206"/>
        <end position="274"/>
    </location>
</feature>
<protein>
    <submittedName>
        <fullName evidence="2">Uncharacterized protein</fullName>
    </submittedName>
</protein>
<accession>A0A4C1YU46</accession>
<evidence type="ECO:0000256" key="1">
    <source>
        <dbReference type="SAM" id="MobiDB-lite"/>
    </source>
</evidence>
<dbReference type="EMBL" id="BGZK01001359">
    <property type="protein sequence ID" value="GBP78169.1"/>
    <property type="molecule type" value="Genomic_DNA"/>
</dbReference>
<evidence type="ECO:0000313" key="2">
    <source>
        <dbReference type="EMBL" id="GBP78169.1"/>
    </source>
</evidence>
<sequence length="274" mass="30009">MGIQRMNQAAPSAPRVGACRLRARVCANMATEHTKSSGESPPAVARVLLETGRPTAPKDAYVAVCMAALRTLRVRQRAVLCAYSFNARNSTAVKFVMKESQWREMGPRGRGRKDRGALNLRNASFVGNSERQSFVLCTHPLAWCGLRSRHRFVISLACVCPSSRLTSNRVTRHNALISDTESAVGGRGERSRLAELSARVRAALPRAKDRVQAADQPAADDEEKALSEEKKGVVYAELALGEQTGDKPPPPSTEYAEIVYTDRPEQRPAPERAD</sequence>
<dbReference type="OrthoDB" id="7434759at2759"/>
<evidence type="ECO:0000313" key="3">
    <source>
        <dbReference type="Proteomes" id="UP000299102"/>
    </source>
</evidence>
<feature type="compositionally biased region" description="Basic and acidic residues" evidence="1">
    <location>
        <begin position="260"/>
        <end position="274"/>
    </location>
</feature>